<sequence>MKLVFQTKHIVLLLLFIAGSFGQAFACELCKQNQPKPLQNITHGTGPQSDWDYLIIIIGIIIVTLTLFYSIKLLVKPQENRPEHIKHIVVNTSLNTETLV</sequence>
<accession>A0ABW7NDZ4</accession>
<evidence type="ECO:0000256" key="2">
    <source>
        <dbReference type="SAM" id="SignalP"/>
    </source>
</evidence>
<name>A0ABW7NDZ4_9BACT</name>
<keyword evidence="4" id="KW-1185">Reference proteome</keyword>
<evidence type="ECO:0000313" key="3">
    <source>
        <dbReference type="EMBL" id="MFH6985567.1"/>
    </source>
</evidence>
<feature type="chain" id="PRO_5047110111" evidence="2">
    <location>
        <begin position="27"/>
        <end position="100"/>
    </location>
</feature>
<dbReference type="EMBL" id="JBIPKE010000020">
    <property type="protein sequence ID" value="MFH6985567.1"/>
    <property type="molecule type" value="Genomic_DNA"/>
</dbReference>
<protein>
    <submittedName>
        <fullName evidence="3">Uncharacterized protein</fullName>
    </submittedName>
</protein>
<comment type="caution">
    <text evidence="3">The sequence shown here is derived from an EMBL/GenBank/DDBJ whole genome shotgun (WGS) entry which is preliminary data.</text>
</comment>
<keyword evidence="1" id="KW-1133">Transmembrane helix</keyword>
<reference evidence="3 4" key="1">
    <citation type="journal article" date="2013" name="Int. J. Syst. Evol. Microbiol.">
        <title>Marinoscillum luteum sp. nov., isolated from marine sediment.</title>
        <authorList>
            <person name="Cha I.T."/>
            <person name="Park S.J."/>
            <person name="Kim S.J."/>
            <person name="Kim J.G."/>
            <person name="Jung M.Y."/>
            <person name="Shin K.S."/>
            <person name="Kwon K.K."/>
            <person name="Yang S.H."/>
            <person name="Seo Y.S."/>
            <person name="Rhee S.K."/>
        </authorList>
    </citation>
    <scope>NUCLEOTIDE SEQUENCE [LARGE SCALE GENOMIC DNA]</scope>
    <source>
        <strain evidence="3 4">KCTC 23939</strain>
    </source>
</reference>
<gene>
    <name evidence="3" type="ORF">ACHKAR_19095</name>
</gene>
<dbReference type="Proteomes" id="UP001610063">
    <property type="component" value="Unassembled WGS sequence"/>
</dbReference>
<dbReference type="RefSeq" id="WP_395418991.1">
    <property type="nucleotide sequence ID" value="NZ_JBIPKE010000020.1"/>
</dbReference>
<evidence type="ECO:0000256" key="1">
    <source>
        <dbReference type="SAM" id="Phobius"/>
    </source>
</evidence>
<proteinExistence type="predicted"/>
<keyword evidence="2" id="KW-0732">Signal</keyword>
<feature type="signal peptide" evidence="2">
    <location>
        <begin position="1"/>
        <end position="26"/>
    </location>
</feature>
<feature type="transmembrane region" description="Helical" evidence="1">
    <location>
        <begin position="53"/>
        <end position="75"/>
    </location>
</feature>
<keyword evidence="1" id="KW-0472">Membrane</keyword>
<evidence type="ECO:0000313" key="4">
    <source>
        <dbReference type="Proteomes" id="UP001610063"/>
    </source>
</evidence>
<keyword evidence="1" id="KW-0812">Transmembrane</keyword>
<organism evidence="3 4">
    <name type="scientific">Marinoscillum luteum</name>
    <dbReference type="NCBI Taxonomy" id="861051"/>
    <lineage>
        <taxon>Bacteria</taxon>
        <taxon>Pseudomonadati</taxon>
        <taxon>Bacteroidota</taxon>
        <taxon>Cytophagia</taxon>
        <taxon>Cytophagales</taxon>
        <taxon>Reichenbachiellaceae</taxon>
        <taxon>Marinoscillum</taxon>
    </lineage>
</organism>